<dbReference type="GO" id="GO:0010468">
    <property type="term" value="P:regulation of gene expression"/>
    <property type="evidence" value="ECO:0007669"/>
    <property type="project" value="TreeGrafter"/>
</dbReference>
<dbReference type="GO" id="GO:0003725">
    <property type="term" value="F:double-stranded RNA binding"/>
    <property type="evidence" value="ECO:0007669"/>
    <property type="project" value="TreeGrafter"/>
</dbReference>
<protein>
    <recommendedName>
        <fullName evidence="9">Ribonuclease 3</fullName>
        <ecNumber evidence="9">3.1.26.3</ecNumber>
    </recommendedName>
    <alternativeName>
        <fullName evidence="9">Ribonuclease III</fullName>
        <shortName evidence="9">RNase III</shortName>
    </alternativeName>
</protein>
<dbReference type="Gene3D" id="3.30.160.20">
    <property type="match status" value="1"/>
</dbReference>
<feature type="binding site" evidence="9">
    <location>
        <position position="119"/>
    </location>
    <ligand>
        <name>Mg(2+)</name>
        <dbReference type="ChEBI" id="CHEBI:18420"/>
    </ligand>
</feature>
<evidence type="ECO:0000256" key="9">
    <source>
        <dbReference type="HAMAP-Rule" id="MF_00104"/>
    </source>
</evidence>
<dbReference type="InterPro" id="IPR036389">
    <property type="entry name" value="RNase_III_sf"/>
</dbReference>
<evidence type="ECO:0000256" key="6">
    <source>
        <dbReference type="ARBA" id="ARBA00022759"/>
    </source>
</evidence>
<feature type="active site" evidence="9">
    <location>
        <position position="50"/>
    </location>
</feature>
<keyword evidence="3 9" id="KW-0698">rRNA processing</keyword>
<evidence type="ECO:0000256" key="4">
    <source>
        <dbReference type="ARBA" id="ARBA00022664"/>
    </source>
</evidence>
<comment type="catalytic activity">
    <reaction evidence="1 9">
        <text>Endonucleolytic cleavage to 5'-phosphomonoester.</text>
        <dbReference type="EC" id="3.1.26.3"/>
    </reaction>
</comment>
<dbReference type="PROSITE" id="PS50142">
    <property type="entry name" value="RNASE_3_2"/>
    <property type="match status" value="1"/>
</dbReference>
<feature type="domain" description="RNase III" evidence="11">
    <location>
        <begin position="1"/>
        <end position="133"/>
    </location>
</feature>
<gene>
    <name evidence="9 12" type="primary">rnc</name>
    <name evidence="12" type="ORF">HER12_00035</name>
</gene>
<comment type="subunit">
    <text evidence="9">Homodimer.</text>
</comment>
<evidence type="ECO:0000313" key="12">
    <source>
        <dbReference type="EMBL" id="NKE38147.1"/>
    </source>
</evidence>
<keyword evidence="5 9" id="KW-0540">Nuclease</keyword>
<dbReference type="Pfam" id="PF14622">
    <property type="entry name" value="Ribonucleas_3_3"/>
    <property type="match status" value="1"/>
</dbReference>
<dbReference type="PANTHER" id="PTHR11207:SF0">
    <property type="entry name" value="RIBONUCLEASE 3"/>
    <property type="match status" value="1"/>
</dbReference>
<keyword evidence="9" id="KW-0819">tRNA processing</keyword>
<accession>A0A846U3S9</accession>
<dbReference type="SMART" id="SM00358">
    <property type="entry name" value="DSRM"/>
    <property type="match status" value="1"/>
</dbReference>
<dbReference type="AlphaFoldDB" id="A0A846U3S9"/>
<dbReference type="SUPFAM" id="SSF69065">
    <property type="entry name" value="RNase III domain-like"/>
    <property type="match status" value="1"/>
</dbReference>
<dbReference type="PROSITE" id="PS00517">
    <property type="entry name" value="RNASE_3_1"/>
    <property type="match status" value="1"/>
</dbReference>
<keyword evidence="7 9" id="KW-0378">Hydrolase</keyword>
<dbReference type="GO" id="GO:0005737">
    <property type="term" value="C:cytoplasm"/>
    <property type="evidence" value="ECO:0007669"/>
    <property type="project" value="UniProtKB-SubCell"/>
</dbReference>
<reference evidence="12 13" key="1">
    <citation type="submission" date="2020-04" db="EMBL/GenBank/DDBJ databases">
        <title>Complete genome sequence of Spiroplasma platyhelix ATCC 51748, an insect isolate.</title>
        <authorList>
            <person name="Green E.A."/>
            <person name="Klassen J.L."/>
        </authorList>
    </citation>
    <scope>NUCLEOTIDE SEQUENCE [LARGE SCALE GENOMIC DNA]</scope>
    <source>
        <strain evidence="12 13">PALS-1</strain>
    </source>
</reference>
<dbReference type="Gene3D" id="1.10.1520.10">
    <property type="entry name" value="Ribonuclease III domain"/>
    <property type="match status" value="1"/>
</dbReference>
<keyword evidence="8 9" id="KW-0694">RNA-binding</keyword>
<dbReference type="EC" id="3.1.26.3" evidence="9"/>
<dbReference type="GO" id="GO:0006397">
    <property type="term" value="P:mRNA processing"/>
    <property type="evidence" value="ECO:0007669"/>
    <property type="project" value="UniProtKB-UniRule"/>
</dbReference>
<dbReference type="Proteomes" id="UP000584587">
    <property type="component" value="Unassembled WGS sequence"/>
</dbReference>
<dbReference type="GO" id="GO:0046872">
    <property type="term" value="F:metal ion binding"/>
    <property type="evidence" value="ECO:0007669"/>
    <property type="project" value="UniProtKB-KW"/>
</dbReference>
<evidence type="ECO:0000256" key="8">
    <source>
        <dbReference type="ARBA" id="ARBA00022884"/>
    </source>
</evidence>
<dbReference type="EMBL" id="JAAVVK010000001">
    <property type="protein sequence ID" value="NKE38147.1"/>
    <property type="molecule type" value="Genomic_DNA"/>
</dbReference>
<evidence type="ECO:0000259" key="11">
    <source>
        <dbReference type="PROSITE" id="PS50142"/>
    </source>
</evidence>
<keyword evidence="9" id="KW-0479">Metal-binding</keyword>
<name>A0A846U3S9_9MOLU</name>
<dbReference type="InterPro" id="IPR014720">
    <property type="entry name" value="dsRBD_dom"/>
</dbReference>
<proteinExistence type="inferred from homology"/>
<dbReference type="InterPro" id="IPR011907">
    <property type="entry name" value="RNase_III"/>
</dbReference>
<dbReference type="GO" id="GO:0019843">
    <property type="term" value="F:rRNA binding"/>
    <property type="evidence" value="ECO:0007669"/>
    <property type="project" value="UniProtKB-KW"/>
</dbReference>
<evidence type="ECO:0000256" key="1">
    <source>
        <dbReference type="ARBA" id="ARBA00000109"/>
    </source>
</evidence>
<comment type="function">
    <text evidence="9">Digests double-stranded RNA. Involved in the processing of primary rRNA transcript to yield the immediate precursors to the large and small rRNAs (23S and 16S). Processes some mRNAs, and tRNAs when they are encoded in the rRNA operon. Processes pre-crRNA and tracrRNA of type II CRISPR loci if present in the organism.</text>
</comment>
<feature type="binding site" evidence="9">
    <location>
        <position position="46"/>
    </location>
    <ligand>
        <name>Mg(2+)</name>
        <dbReference type="ChEBI" id="CHEBI:18420"/>
    </ligand>
</feature>
<sequence length="231" mass="26490">MENEIKNILKMPLEEKIKTNQFYQAAFTHKSYSNENHLSYSYERLEFLGDAVLSVHITHFIWEHFPNMDEGELTNLRSKAVRQETLAAASLSLGLEKYLFLGHGEENTGGKQRVSILSDVFESFLAAVYLDLGHQAVDKVLNLTLYEWIISNSFDSMVDYKTKLQEYVQNEKRNPIVYKLLEQNKKNNITFFVIGVYLDDILLGKGQGSTKKKAEQEAAKAALEKLSKEVK</sequence>
<keyword evidence="9" id="KW-0699">rRNA-binding</keyword>
<dbReference type="HAMAP" id="MF_00104">
    <property type="entry name" value="RNase_III"/>
    <property type="match status" value="1"/>
</dbReference>
<organism evidence="12 13">
    <name type="scientific">Spiroplasma platyhelix PALS-1</name>
    <dbReference type="NCBI Taxonomy" id="1276218"/>
    <lineage>
        <taxon>Bacteria</taxon>
        <taxon>Bacillati</taxon>
        <taxon>Mycoplasmatota</taxon>
        <taxon>Mollicutes</taxon>
        <taxon>Entomoplasmatales</taxon>
        <taxon>Spiroplasmataceae</taxon>
        <taxon>Spiroplasma</taxon>
    </lineage>
</organism>
<dbReference type="SUPFAM" id="SSF54768">
    <property type="entry name" value="dsRNA-binding domain-like"/>
    <property type="match status" value="1"/>
</dbReference>
<dbReference type="GO" id="GO:0008033">
    <property type="term" value="P:tRNA processing"/>
    <property type="evidence" value="ECO:0007669"/>
    <property type="project" value="UniProtKB-KW"/>
</dbReference>
<dbReference type="FunFam" id="1.10.1520.10:FF:000001">
    <property type="entry name" value="Ribonuclease 3"/>
    <property type="match status" value="1"/>
</dbReference>
<keyword evidence="9" id="KW-0460">Magnesium</keyword>
<dbReference type="Pfam" id="PF00035">
    <property type="entry name" value="dsrm"/>
    <property type="match status" value="1"/>
</dbReference>
<evidence type="ECO:0000259" key="10">
    <source>
        <dbReference type="PROSITE" id="PS50137"/>
    </source>
</evidence>
<comment type="caution">
    <text evidence="12">The sequence shown here is derived from an EMBL/GenBank/DDBJ whole genome shotgun (WGS) entry which is preliminary data.</text>
</comment>
<dbReference type="CDD" id="cd00593">
    <property type="entry name" value="RIBOc"/>
    <property type="match status" value="1"/>
</dbReference>
<keyword evidence="9" id="KW-0963">Cytoplasm</keyword>
<comment type="cofactor">
    <cofactor evidence="9">
        <name>Mg(2+)</name>
        <dbReference type="ChEBI" id="CHEBI:18420"/>
    </cofactor>
</comment>
<keyword evidence="6 9" id="KW-0255">Endonuclease</keyword>
<dbReference type="CDD" id="cd10845">
    <property type="entry name" value="DSRM_RNAse_III_family"/>
    <property type="match status" value="1"/>
</dbReference>
<feature type="active site" evidence="9">
    <location>
        <position position="122"/>
    </location>
</feature>
<comment type="similarity">
    <text evidence="2">Belongs to the ribonuclease III family.</text>
</comment>
<dbReference type="SMART" id="SM00535">
    <property type="entry name" value="RIBOc"/>
    <property type="match status" value="1"/>
</dbReference>
<dbReference type="RefSeq" id="WP_168104627.1">
    <property type="nucleotide sequence ID" value="NZ_CP051215.1"/>
</dbReference>
<keyword evidence="13" id="KW-1185">Reference proteome</keyword>
<dbReference type="GO" id="GO:0004525">
    <property type="term" value="F:ribonuclease III activity"/>
    <property type="evidence" value="ECO:0007669"/>
    <property type="project" value="UniProtKB-UniRule"/>
</dbReference>
<evidence type="ECO:0000256" key="7">
    <source>
        <dbReference type="ARBA" id="ARBA00022801"/>
    </source>
</evidence>
<evidence type="ECO:0000256" key="2">
    <source>
        <dbReference type="ARBA" id="ARBA00010183"/>
    </source>
</evidence>
<dbReference type="PROSITE" id="PS50137">
    <property type="entry name" value="DS_RBD"/>
    <property type="match status" value="1"/>
</dbReference>
<dbReference type="NCBIfam" id="TIGR02191">
    <property type="entry name" value="RNaseIII"/>
    <property type="match status" value="1"/>
</dbReference>
<evidence type="ECO:0000313" key="13">
    <source>
        <dbReference type="Proteomes" id="UP000584587"/>
    </source>
</evidence>
<evidence type="ECO:0000256" key="5">
    <source>
        <dbReference type="ARBA" id="ARBA00022722"/>
    </source>
</evidence>
<keyword evidence="4 9" id="KW-0507">mRNA processing</keyword>
<dbReference type="PANTHER" id="PTHR11207">
    <property type="entry name" value="RIBONUCLEASE III"/>
    <property type="match status" value="1"/>
</dbReference>
<dbReference type="InterPro" id="IPR000999">
    <property type="entry name" value="RNase_III_dom"/>
</dbReference>
<dbReference type="GO" id="GO:0006364">
    <property type="term" value="P:rRNA processing"/>
    <property type="evidence" value="ECO:0007669"/>
    <property type="project" value="UniProtKB-UniRule"/>
</dbReference>
<feature type="domain" description="DRBM" evidence="10">
    <location>
        <begin position="159"/>
        <end position="228"/>
    </location>
</feature>
<feature type="binding site" evidence="9">
    <location>
        <position position="122"/>
    </location>
    <ligand>
        <name>Mg(2+)</name>
        <dbReference type="ChEBI" id="CHEBI:18420"/>
    </ligand>
</feature>
<comment type="subcellular location">
    <subcellularLocation>
        <location evidence="9">Cytoplasm</location>
    </subcellularLocation>
</comment>
<evidence type="ECO:0000256" key="3">
    <source>
        <dbReference type="ARBA" id="ARBA00022552"/>
    </source>
</evidence>